<dbReference type="GO" id="GO:0004222">
    <property type="term" value="F:metalloendopeptidase activity"/>
    <property type="evidence" value="ECO:0007669"/>
    <property type="project" value="InterPro"/>
</dbReference>
<dbReference type="GO" id="GO:0008270">
    <property type="term" value="F:zinc ion binding"/>
    <property type="evidence" value="ECO:0007669"/>
    <property type="project" value="InterPro"/>
</dbReference>
<dbReference type="Gene3D" id="3.40.390.10">
    <property type="entry name" value="Collagenase (Catalytic Domain)"/>
    <property type="match status" value="1"/>
</dbReference>
<organism evidence="6 7">
    <name type="scientific">Candidatus Falkowbacteria bacterium HGW-Falkowbacteria-2</name>
    <dbReference type="NCBI Taxonomy" id="2013769"/>
    <lineage>
        <taxon>Bacteria</taxon>
        <taxon>Candidatus Falkowiibacteriota</taxon>
    </lineage>
</organism>
<evidence type="ECO:0000256" key="3">
    <source>
        <dbReference type="ARBA" id="ARBA00022801"/>
    </source>
</evidence>
<evidence type="ECO:0000256" key="1">
    <source>
        <dbReference type="ARBA" id="ARBA00022670"/>
    </source>
</evidence>
<proteinExistence type="predicted"/>
<dbReference type="InterPro" id="IPR001818">
    <property type="entry name" value="Pept_M10_metallopeptidase"/>
</dbReference>
<evidence type="ECO:0000256" key="2">
    <source>
        <dbReference type="ARBA" id="ARBA00022723"/>
    </source>
</evidence>
<reference evidence="6 7" key="1">
    <citation type="journal article" date="2017" name="ISME J.">
        <title>Potential for microbial H2 and metal transformations associated with novel bacteria and archaea in deep terrestrial subsurface sediments.</title>
        <authorList>
            <person name="Hernsdorf A.W."/>
            <person name="Amano Y."/>
            <person name="Miyakawa K."/>
            <person name="Ise K."/>
            <person name="Suzuki Y."/>
            <person name="Anantharaman K."/>
            <person name="Probst A."/>
            <person name="Burstein D."/>
            <person name="Thomas B.C."/>
            <person name="Banfield J.F."/>
        </authorList>
    </citation>
    <scope>NUCLEOTIDE SEQUENCE [LARGE SCALE GENOMIC DNA]</scope>
    <source>
        <strain evidence="6">HGW-Falkowbacteria-2</strain>
    </source>
</reference>
<keyword evidence="4" id="KW-0862">Zinc</keyword>
<dbReference type="GO" id="GO:0006508">
    <property type="term" value="P:proteolysis"/>
    <property type="evidence" value="ECO:0007669"/>
    <property type="project" value="UniProtKB-KW"/>
</dbReference>
<evidence type="ECO:0000313" key="7">
    <source>
        <dbReference type="Proteomes" id="UP000233325"/>
    </source>
</evidence>
<feature type="domain" description="Peptidase M10 metallopeptidase" evidence="5">
    <location>
        <begin position="79"/>
        <end position="176"/>
    </location>
</feature>
<dbReference type="GO" id="GO:0031012">
    <property type="term" value="C:extracellular matrix"/>
    <property type="evidence" value="ECO:0007669"/>
    <property type="project" value="InterPro"/>
</dbReference>
<keyword evidence="2" id="KW-0479">Metal-binding</keyword>
<evidence type="ECO:0000259" key="5">
    <source>
        <dbReference type="Pfam" id="PF00413"/>
    </source>
</evidence>
<dbReference type="Proteomes" id="UP000233325">
    <property type="component" value="Unassembled WGS sequence"/>
</dbReference>
<dbReference type="AlphaFoldDB" id="A0A2N2DZV4"/>
<name>A0A2N2DZV4_9BACT</name>
<keyword evidence="1" id="KW-0645">Protease</keyword>
<comment type="caution">
    <text evidence="6">The sequence shown here is derived from an EMBL/GenBank/DDBJ whole genome shotgun (WGS) entry which is preliminary data.</text>
</comment>
<sequence>MRIKTLIILVSLILLPVQTFAYSYSGIHWSTSSASVDSGDSSIPASWITPIARSMSAWNAPASPFYFYVGSNGHKLYAQNSGNNGTPAITYYSYSGNSLIDVDTYFNTYYPWSTSGDSGYYDVQNVLTHELGHWLVLNDLYSSQDAEKTMYGYTSLGETKKRSLDTDDINGINAIYY</sequence>
<keyword evidence="3" id="KW-0378">Hydrolase</keyword>
<gene>
    <name evidence="6" type="ORF">CVU83_02320</name>
</gene>
<accession>A0A2N2DZV4</accession>
<dbReference type="Pfam" id="PF00413">
    <property type="entry name" value="Peptidase_M10"/>
    <property type="match status" value="1"/>
</dbReference>
<dbReference type="EMBL" id="PHAH01000027">
    <property type="protein sequence ID" value="PKM87993.1"/>
    <property type="molecule type" value="Genomic_DNA"/>
</dbReference>
<protein>
    <recommendedName>
        <fullName evidence="5">Peptidase M10 metallopeptidase domain-containing protein</fullName>
    </recommendedName>
</protein>
<dbReference type="SUPFAM" id="SSF55486">
    <property type="entry name" value="Metalloproteases ('zincins'), catalytic domain"/>
    <property type="match status" value="1"/>
</dbReference>
<evidence type="ECO:0000313" key="6">
    <source>
        <dbReference type="EMBL" id="PKM87993.1"/>
    </source>
</evidence>
<dbReference type="InterPro" id="IPR024079">
    <property type="entry name" value="MetalloPept_cat_dom_sf"/>
</dbReference>
<evidence type="ECO:0000256" key="4">
    <source>
        <dbReference type="ARBA" id="ARBA00022833"/>
    </source>
</evidence>